<dbReference type="EMBL" id="DTAK01000001">
    <property type="protein sequence ID" value="HGU58643.1"/>
    <property type="molecule type" value="Genomic_DNA"/>
</dbReference>
<organism evidence="1">
    <name type="scientific">Geoglobus ahangari</name>
    <dbReference type="NCBI Taxonomy" id="113653"/>
    <lineage>
        <taxon>Archaea</taxon>
        <taxon>Methanobacteriati</taxon>
        <taxon>Methanobacteriota</taxon>
        <taxon>Archaeoglobi</taxon>
        <taxon>Archaeoglobales</taxon>
        <taxon>Archaeoglobaceae</taxon>
        <taxon>Geoglobus</taxon>
    </lineage>
</organism>
<dbReference type="EMBL" id="DTPI01000031">
    <property type="protein sequence ID" value="HGE66644.1"/>
    <property type="molecule type" value="Genomic_DNA"/>
</dbReference>
<sequence>MDRILREIKEHFGELINEDAAITLAEYRLGKRGIRRVQGYFAYSDGETTVVVRDSPEVYKGFVSAKCGQLVELFIQNDLIIDYVPKNEFRDVFTPLCDLIVNRYHCVRGFVSGIGGIKVVKNGRKIALLRITDKMSFATVVLWDDKVDYYKKVDIGDEIRLYNVFANEFNGEINLHVGRRSFVELRNS</sequence>
<gene>
    <name evidence="2" type="ORF">ENT89_00135</name>
    <name evidence="1" type="ORF">ENX77_05980</name>
</gene>
<name>A0A7C3YQH5_9EURY</name>
<dbReference type="InterPro" id="IPR012340">
    <property type="entry name" value="NA-bd_OB-fold"/>
</dbReference>
<evidence type="ECO:0008006" key="3">
    <source>
        <dbReference type="Google" id="ProtNLM"/>
    </source>
</evidence>
<accession>A0A7C3YQH5</accession>
<comment type="caution">
    <text evidence="1">The sequence shown here is derived from an EMBL/GenBank/DDBJ whole genome shotgun (WGS) entry which is preliminary data.</text>
</comment>
<dbReference type="SUPFAM" id="SSF50249">
    <property type="entry name" value="Nucleic acid-binding proteins"/>
    <property type="match status" value="1"/>
</dbReference>
<proteinExistence type="predicted"/>
<evidence type="ECO:0000313" key="1">
    <source>
        <dbReference type="EMBL" id="HGE66644.1"/>
    </source>
</evidence>
<dbReference type="AlphaFoldDB" id="A0A7C3YQH5"/>
<evidence type="ECO:0000313" key="2">
    <source>
        <dbReference type="EMBL" id="HGU58643.1"/>
    </source>
</evidence>
<dbReference type="Gene3D" id="2.40.50.140">
    <property type="entry name" value="Nucleic acid-binding proteins"/>
    <property type="match status" value="1"/>
</dbReference>
<reference evidence="1" key="1">
    <citation type="journal article" date="2020" name="mSystems">
        <title>Genome- and Community-Level Interaction Insights into Carbon Utilization and Element Cycling Functions of Hydrothermarchaeota in Hydrothermal Sediment.</title>
        <authorList>
            <person name="Zhou Z."/>
            <person name="Liu Y."/>
            <person name="Xu W."/>
            <person name="Pan J."/>
            <person name="Luo Z.H."/>
            <person name="Li M."/>
        </authorList>
    </citation>
    <scope>NUCLEOTIDE SEQUENCE [LARGE SCALE GENOMIC DNA]</scope>
    <source>
        <strain evidence="2">SpSt-62</strain>
        <strain evidence="1">SpSt-97</strain>
    </source>
</reference>
<protein>
    <recommendedName>
        <fullName evidence="3">OB domain-containing protein</fullName>
    </recommendedName>
</protein>